<feature type="domain" description="EamA" evidence="8">
    <location>
        <begin position="13"/>
        <end position="142"/>
    </location>
</feature>
<comment type="caution">
    <text evidence="9">The sequence shown here is derived from an EMBL/GenBank/DDBJ whole genome shotgun (WGS) entry which is preliminary data.</text>
</comment>
<dbReference type="InterPro" id="IPR051258">
    <property type="entry name" value="Diverse_Substrate_Transporter"/>
</dbReference>
<dbReference type="OrthoDB" id="4833087at2"/>
<feature type="transmembrane region" description="Helical" evidence="7">
    <location>
        <begin position="152"/>
        <end position="170"/>
    </location>
</feature>
<dbReference type="SUPFAM" id="SSF103481">
    <property type="entry name" value="Multidrug resistance efflux transporter EmrE"/>
    <property type="match status" value="2"/>
</dbReference>
<keyword evidence="4 7" id="KW-0812">Transmembrane</keyword>
<dbReference type="AlphaFoldDB" id="A0A2V4NCA9"/>
<evidence type="ECO:0000256" key="4">
    <source>
        <dbReference type="ARBA" id="ARBA00022692"/>
    </source>
</evidence>
<dbReference type="PANTHER" id="PTHR42920:SF5">
    <property type="entry name" value="EAMA DOMAIN-CONTAINING PROTEIN"/>
    <property type="match status" value="1"/>
</dbReference>
<dbReference type="RefSeq" id="WP_110671515.1">
    <property type="nucleotide sequence ID" value="NZ_PYBW01000081.1"/>
</dbReference>
<keyword evidence="10" id="KW-1185">Reference proteome</keyword>
<accession>A0A2V4NCA9</accession>
<evidence type="ECO:0000259" key="8">
    <source>
        <dbReference type="Pfam" id="PF00892"/>
    </source>
</evidence>
<name>A0A2V4NCA9_9ACTN</name>
<evidence type="ECO:0000256" key="5">
    <source>
        <dbReference type="ARBA" id="ARBA00022989"/>
    </source>
</evidence>
<dbReference type="Pfam" id="PF00892">
    <property type="entry name" value="EamA"/>
    <property type="match status" value="2"/>
</dbReference>
<evidence type="ECO:0000256" key="1">
    <source>
        <dbReference type="ARBA" id="ARBA00004651"/>
    </source>
</evidence>
<protein>
    <submittedName>
        <fullName evidence="9">EamA family transporter</fullName>
    </submittedName>
</protein>
<keyword evidence="6 7" id="KW-0472">Membrane</keyword>
<evidence type="ECO:0000256" key="3">
    <source>
        <dbReference type="ARBA" id="ARBA00022475"/>
    </source>
</evidence>
<dbReference type="PANTHER" id="PTHR42920">
    <property type="entry name" value="OS03G0707200 PROTEIN-RELATED"/>
    <property type="match status" value="1"/>
</dbReference>
<feature type="transmembrane region" description="Helical" evidence="7">
    <location>
        <begin position="274"/>
        <end position="291"/>
    </location>
</feature>
<feature type="transmembrane region" description="Helical" evidence="7">
    <location>
        <begin position="12"/>
        <end position="30"/>
    </location>
</feature>
<dbReference type="EMBL" id="PYBW01000081">
    <property type="protein sequence ID" value="PYC76760.1"/>
    <property type="molecule type" value="Genomic_DNA"/>
</dbReference>
<feature type="transmembrane region" description="Helical" evidence="7">
    <location>
        <begin position="36"/>
        <end position="57"/>
    </location>
</feature>
<gene>
    <name evidence="9" type="ORF">C7C46_21490</name>
</gene>
<feature type="transmembrane region" description="Helical" evidence="7">
    <location>
        <begin position="249"/>
        <end position="268"/>
    </location>
</feature>
<reference evidence="9 10" key="1">
    <citation type="submission" date="2018-03" db="EMBL/GenBank/DDBJ databases">
        <title>Bioinformatic expansion and discovery of thiopeptide antibiotics.</title>
        <authorList>
            <person name="Schwalen C.J."/>
            <person name="Hudson G.A."/>
            <person name="Mitchell D.A."/>
        </authorList>
    </citation>
    <scope>NUCLEOTIDE SEQUENCE [LARGE SCALE GENOMIC DNA]</scope>
    <source>
        <strain evidence="9 10">ATCC 21389</strain>
    </source>
</reference>
<keyword evidence="5 7" id="KW-1133">Transmembrane helix</keyword>
<feature type="transmembrane region" description="Helical" evidence="7">
    <location>
        <begin position="93"/>
        <end position="114"/>
    </location>
</feature>
<organism evidence="9 10">
    <name type="scientific">Streptomyces tateyamensis</name>
    <dbReference type="NCBI Taxonomy" id="565073"/>
    <lineage>
        <taxon>Bacteria</taxon>
        <taxon>Bacillati</taxon>
        <taxon>Actinomycetota</taxon>
        <taxon>Actinomycetes</taxon>
        <taxon>Kitasatosporales</taxon>
        <taxon>Streptomycetaceae</taxon>
        <taxon>Streptomyces</taxon>
    </lineage>
</organism>
<feature type="transmembrane region" description="Helical" evidence="7">
    <location>
        <begin position="220"/>
        <end position="242"/>
    </location>
</feature>
<sequence>MTGHPRAPRLWLVDLLVVLVAVVWGSSYLATKEIATGEAVVALLALRFLAALPFLAFQAAGKLRGLSRAEVRGGAVLGAVLSVVLLLETYGVVYTSATNAGLIISLTMVFTPLAEAVITRTRPRPAFVAAAGTSVVGVLLLTQGSGLTVPRLGDLLMLLAAVVRTAHVLVMHRLKSVRHTDSGVLTFVQLATAVVVFGIASPLAGHAPWALAAAFGTKQWLLLVHLAVMCTLFAFLVQMWAVRRTSPSHVSLLLGTEPMWAAVIGVAFGGDRPGVAGGVGVVLVLVGIWWGRREAPAATEHAAPPQAEQVLQAG</sequence>
<dbReference type="InterPro" id="IPR037185">
    <property type="entry name" value="EmrE-like"/>
</dbReference>
<feature type="transmembrane region" description="Helical" evidence="7">
    <location>
        <begin position="182"/>
        <end position="200"/>
    </location>
</feature>
<evidence type="ECO:0000256" key="6">
    <source>
        <dbReference type="ARBA" id="ARBA00023136"/>
    </source>
</evidence>
<dbReference type="InterPro" id="IPR000620">
    <property type="entry name" value="EamA_dom"/>
</dbReference>
<feature type="transmembrane region" description="Helical" evidence="7">
    <location>
        <begin position="69"/>
        <end position="87"/>
    </location>
</feature>
<dbReference type="Proteomes" id="UP000248039">
    <property type="component" value="Unassembled WGS sequence"/>
</dbReference>
<evidence type="ECO:0000313" key="10">
    <source>
        <dbReference type="Proteomes" id="UP000248039"/>
    </source>
</evidence>
<keyword evidence="3" id="KW-1003">Cell membrane</keyword>
<comment type="similarity">
    <text evidence="2">Belongs to the EamA transporter family.</text>
</comment>
<proteinExistence type="inferred from homology"/>
<feature type="transmembrane region" description="Helical" evidence="7">
    <location>
        <begin position="126"/>
        <end position="146"/>
    </location>
</feature>
<feature type="domain" description="EamA" evidence="8">
    <location>
        <begin position="152"/>
        <end position="289"/>
    </location>
</feature>
<dbReference type="GO" id="GO:0005886">
    <property type="term" value="C:plasma membrane"/>
    <property type="evidence" value="ECO:0007669"/>
    <property type="project" value="UniProtKB-SubCell"/>
</dbReference>
<evidence type="ECO:0000256" key="7">
    <source>
        <dbReference type="SAM" id="Phobius"/>
    </source>
</evidence>
<evidence type="ECO:0000256" key="2">
    <source>
        <dbReference type="ARBA" id="ARBA00007362"/>
    </source>
</evidence>
<comment type="subcellular location">
    <subcellularLocation>
        <location evidence="1">Cell membrane</location>
        <topology evidence="1">Multi-pass membrane protein</topology>
    </subcellularLocation>
</comment>
<evidence type="ECO:0000313" key="9">
    <source>
        <dbReference type="EMBL" id="PYC76760.1"/>
    </source>
</evidence>